<keyword evidence="1" id="KW-1133">Transmembrane helix</keyword>
<dbReference type="Proteomes" id="UP000235371">
    <property type="component" value="Unassembled WGS sequence"/>
</dbReference>
<dbReference type="EMBL" id="KZ613817">
    <property type="protein sequence ID" value="PMD58895.1"/>
    <property type="molecule type" value="Genomic_DNA"/>
</dbReference>
<dbReference type="InParanoid" id="A0A2J6T794"/>
<keyword evidence="1" id="KW-0812">Transmembrane</keyword>
<sequence>MPQNSNQPYEGCRLDEQFHQMEAEKRYHTRYRTSKRVGNKYSLTLKSVEETALLGICSDFVAPLLGPKRLLDRPFFSATCRNSGFTLFVMITQSLSKTESGEPARSMPISESQHLILFPLLARKRKSKPTRSTTINQNIANMQERGRKRRVIVSSLCTAPGWDAGQALQCFLTAQATAKALFKSDGSIFWISRALALMKVTKQGGITSDKTLDNKLQLDRLLPMRTVLKCKSIRFCLGTIIQALSIAVVDAVVIWRPITHGWG</sequence>
<evidence type="ECO:0000256" key="1">
    <source>
        <dbReference type="SAM" id="Phobius"/>
    </source>
</evidence>
<keyword evidence="1" id="KW-0472">Membrane</keyword>
<gene>
    <name evidence="2" type="ORF">K444DRAFT_630553</name>
</gene>
<reference evidence="2 3" key="1">
    <citation type="submission" date="2016-04" db="EMBL/GenBank/DDBJ databases">
        <title>A degradative enzymes factory behind the ericoid mycorrhizal symbiosis.</title>
        <authorList>
            <consortium name="DOE Joint Genome Institute"/>
            <person name="Martino E."/>
            <person name="Morin E."/>
            <person name="Grelet G."/>
            <person name="Kuo A."/>
            <person name="Kohler A."/>
            <person name="Daghino S."/>
            <person name="Barry K."/>
            <person name="Choi C."/>
            <person name="Cichocki N."/>
            <person name="Clum A."/>
            <person name="Copeland A."/>
            <person name="Hainaut M."/>
            <person name="Haridas S."/>
            <person name="Labutti K."/>
            <person name="Lindquist E."/>
            <person name="Lipzen A."/>
            <person name="Khouja H.-R."/>
            <person name="Murat C."/>
            <person name="Ohm R."/>
            <person name="Olson A."/>
            <person name="Spatafora J."/>
            <person name="Veneault-Fourrey C."/>
            <person name="Henrissat B."/>
            <person name="Grigoriev I."/>
            <person name="Martin F."/>
            <person name="Perotto S."/>
        </authorList>
    </citation>
    <scope>NUCLEOTIDE SEQUENCE [LARGE SCALE GENOMIC DNA]</scope>
    <source>
        <strain evidence="2 3">E</strain>
    </source>
</reference>
<organism evidence="2 3">
    <name type="scientific">Hyaloscypha bicolor E</name>
    <dbReference type="NCBI Taxonomy" id="1095630"/>
    <lineage>
        <taxon>Eukaryota</taxon>
        <taxon>Fungi</taxon>
        <taxon>Dikarya</taxon>
        <taxon>Ascomycota</taxon>
        <taxon>Pezizomycotina</taxon>
        <taxon>Leotiomycetes</taxon>
        <taxon>Helotiales</taxon>
        <taxon>Hyaloscyphaceae</taxon>
        <taxon>Hyaloscypha</taxon>
        <taxon>Hyaloscypha bicolor</taxon>
    </lineage>
</organism>
<dbReference type="AlphaFoldDB" id="A0A2J6T794"/>
<dbReference type="RefSeq" id="XP_024735799.1">
    <property type="nucleotide sequence ID" value="XM_024883230.1"/>
</dbReference>
<evidence type="ECO:0000313" key="3">
    <source>
        <dbReference type="Proteomes" id="UP000235371"/>
    </source>
</evidence>
<keyword evidence="3" id="KW-1185">Reference proteome</keyword>
<evidence type="ECO:0000313" key="2">
    <source>
        <dbReference type="EMBL" id="PMD58895.1"/>
    </source>
</evidence>
<dbReference type="GeneID" id="36591307"/>
<proteinExistence type="predicted"/>
<name>A0A2J6T794_9HELO</name>
<accession>A0A2J6T794</accession>
<feature type="transmembrane region" description="Helical" evidence="1">
    <location>
        <begin position="235"/>
        <end position="255"/>
    </location>
</feature>
<protein>
    <submittedName>
        <fullName evidence="2">Uncharacterized protein</fullName>
    </submittedName>
</protein>